<reference evidence="3" key="1">
    <citation type="submission" date="2021-11" db="EMBL/GenBank/DDBJ databases">
        <title>Cultivation dependent microbiological survey of springs from the worlds oldest radium mine currently devoted to the extraction of radon-saturated water.</title>
        <authorList>
            <person name="Kapinusova G."/>
            <person name="Smrhova T."/>
            <person name="Strejcek M."/>
            <person name="Suman J."/>
            <person name="Jani K."/>
            <person name="Pajer P."/>
            <person name="Uhlik O."/>
        </authorList>
    </citation>
    <scope>NUCLEOTIDE SEQUENCE [LARGE SCALE GENOMIC DNA]</scope>
    <source>
        <strain evidence="3">J379</strain>
    </source>
</reference>
<accession>A0ABY5PJW6</accession>
<evidence type="ECO:0008006" key="4">
    <source>
        <dbReference type="Google" id="ProtNLM"/>
    </source>
</evidence>
<feature type="transmembrane region" description="Helical" evidence="1">
    <location>
        <begin position="208"/>
        <end position="225"/>
    </location>
</feature>
<organism evidence="2 3">
    <name type="scientific">Svornostia abyssi</name>
    <dbReference type="NCBI Taxonomy" id="2898438"/>
    <lineage>
        <taxon>Bacteria</taxon>
        <taxon>Bacillati</taxon>
        <taxon>Actinomycetota</taxon>
        <taxon>Thermoleophilia</taxon>
        <taxon>Solirubrobacterales</taxon>
        <taxon>Baekduiaceae</taxon>
        <taxon>Svornostia</taxon>
    </lineage>
</organism>
<evidence type="ECO:0000313" key="2">
    <source>
        <dbReference type="EMBL" id="UUY04952.1"/>
    </source>
</evidence>
<dbReference type="Proteomes" id="UP001058860">
    <property type="component" value="Chromosome"/>
</dbReference>
<evidence type="ECO:0000256" key="1">
    <source>
        <dbReference type="SAM" id="Phobius"/>
    </source>
</evidence>
<keyword evidence="1" id="KW-0472">Membrane</keyword>
<protein>
    <recommendedName>
        <fullName evidence="4">DUF2029 domain-containing protein</fullName>
    </recommendedName>
</protein>
<keyword evidence="1" id="KW-0812">Transmembrane</keyword>
<feature type="transmembrane region" description="Helical" evidence="1">
    <location>
        <begin position="102"/>
        <end position="135"/>
    </location>
</feature>
<feature type="transmembrane region" description="Helical" evidence="1">
    <location>
        <begin position="175"/>
        <end position="196"/>
    </location>
</feature>
<evidence type="ECO:0000313" key="3">
    <source>
        <dbReference type="Proteomes" id="UP001058860"/>
    </source>
</evidence>
<dbReference type="EMBL" id="CP088295">
    <property type="protein sequence ID" value="UUY04952.1"/>
    <property type="molecule type" value="Genomic_DNA"/>
</dbReference>
<name>A0ABY5PJW6_9ACTN</name>
<feature type="transmembrane region" description="Helical" evidence="1">
    <location>
        <begin position="232"/>
        <end position="251"/>
    </location>
</feature>
<keyword evidence="3" id="KW-1185">Reference proteome</keyword>
<feature type="transmembrane region" description="Helical" evidence="1">
    <location>
        <begin position="66"/>
        <end position="90"/>
    </location>
</feature>
<dbReference type="RefSeq" id="WP_353865428.1">
    <property type="nucleotide sequence ID" value="NZ_CP088295.1"/>
</dbReference>
<proteinExistence type="predicted"/>
<sequence>MRRLPPAWIVAAAGAVAYLLLAPRSADLIAQLYRAEILREDGAWLWDAGWFAGHQLPAYSVVYPPLGALLGARVVGALAVVAAAFLFERLAVLHRGEAGRIAAIWFAAVAVAALWTGRITFMLGAAVALGAALALARDRSVLAGVLAALSALASPVAGLFAALGAVAWGLGTRRYATGAALAAAALVPILMLNVLFGEGGTFPFVPDAFWPALAATALVGLLLPAEERVLRIGVVLYEILLVLAFVVPTAVGGNATRLGGLLAGPLLALALAGRRNRALAIAAIPLVWWSLAPPVADWLRSRDDPALHAAFHAPLVDFLQEQSGQPFRVEVVPTANKGEALYVARSVALARGWERQLDREDGPFFYEDTLDQAAYRRWLRARAVRFVALPDAQIDPASEPEARLLRRPPSWLREVWRTGDWRVFEVRGAPPLATGVARVVSEDMQSVTLQASVPGRVRLRVRHSPWWRVASGFACVEETRDGFIAVDVRAPGEIRLHTALTGPRCRL</sequence>
<feature type="transmembrane region" description="Helical" evidence="1">
    <location>
        <begin position="141"/>
        <end position="168"/>
    </location>
</feature>
<gene>
    <name evidence="2" type="ORF">LRS13_05330</name>
</gene>
<keyword evidence="1" id="KW-1133">Transmembrane helix</keyword>